<comment type="similarity">
    <text evidence="8">Belongs to the two pore domain potassium channel (TC 1.A.1.8) family.</text>
</comment>
<dbReference type="Gene3D" id="1.10.287.70">
    <property type="match status" value="2"/>
</dbReference>
<dbReference type="GO" id="GO:0005886">
    <property type="term" value="C:plasma membrane"/>
    <property type="evidence" value="ECO:0007669"/>
    <property type="project" value="TreeGrafter"/>
</dbReference>
<evidence type="ECO:0000256" key="9">
    <source>
        <dbReference type="SAM" id="MobiDB-lite"/>
    </source>
</evidence>
<evidence type="ECO:0000256" key="5">
    <source>
        <dbReference type="ARBA" id="ARBA00023065"/>
    </source>
</evidence>
<accession>A0A914Z3W1</accession>
<dbReference type="FunFam" id="1.10.287.70:FF:000265">
    <property type="entry name" value="TWiK family of potassium channels"/>
    <property type="match status" value="1"/>
</dbReference>
<reference evidence="13" key="1">
    <citation type="submission" date="2022-11" db="UniProtKB">
        <authorList>
            <consortium name="WormBaseParasite"/>
        </authorList>
    </citation>
    <scope>IDENTIFICATION</scope>
</reference>
<sequence length="686" mass="78176">MRDEVRSCCLRVSLISKKLLGFVLSHVGLCALVALYAVLGAFMFRAIEFPEEQKFQGHIINDTWDVVEKLYNFIDQKDVIEEHEVKNKAHELLKIYERQLVNAVNFEGYDEKDDLHPTFQWTFSGALLYSITVFTTIGYGHICPKTPLGRGLTILYATFGIPLMLLCLANIAESLAQVFTFLYFKVCCAYCRWQQKRRRIQRAALSFRFHPNAPINVRRVQSLRSNRYGTVRRHASLTKRGQKFPHMSDTKSVRSLRSLNRYDQQKFDTQSLPGKRKISHMKNIPSDASLLRHTLKRGASGRIQKNNAMFNLEHNVASPPIEAESLRYLTPSERKRRFYTIGKCCPRPPMRRDADLYGRGGLPVRYLSHNDDDRSAIIEMKSLGSATVPNFLQGMGSTESSITRQKNKKGKRISPYDESGGSVLSEGHAPHREMEQRLPQITVSDNEKDENSRNQPDLDVWVDDEFEEMRYGTHGPLHGYSQTEPPTPQHHAVPVAITSSSSHFVPKQPSMDSSISRRIRDECRSYRSDRSDEMSIRSLRRAGNGYRREKMPVSVGIITVILFIAGGAILFAVWEDWNVFDGAYYSFITLSTIGFGDIVPGQSLDEGSQEKLIVCALYLLFGMALIAMCFKLMQDDVVQKARWLGHKLGIIVKEESSDSESEFDDDLVLEEDDEDDVLSEEKTDQV</sequence>
<organism evidence="12 13">
    <name type="scientific">Panagrolaimus superbus</name>
    <dbReference type="NCBI Taxonomy" id="310955"/>
    <lineage>
        <taxon>Eukaryota</taxon>
        <taxon>Metazoa</taxon>
        <taxon>Ecdysozoa</taxon>
        <taxon>Nematoda</taxon>
        <taxon>Chromadorea</taxon>
        <taxon>Rhabditida</taxon>
        <taxon>Tylenchina</taxon>
        <taxon>Panagrolaimomorpha</taxon>
        <taxon>Panagrolaimoidea</taxon>
        <taxon>Panagrolaimidae</taxon>
        <taxon>Panagrolaimus</taxon>
    </lineage>
</organism>
<dbReference type="Proteomes" id="UP000887577">
    <property type="component" value="Unplaced"/>
</dbReference>
<protein>
    <submittedName>
        <fullName evidence="13">Potassium channel domain-containing protein</fullName>
    </submittedName>
</protein>
<evidence type="ECO:0000256" key="1">
    <source>
        <dbReference type="ARBA" id="ARBA00004141"/>
    </source>
</evidence>
<feature type="transmembrane region" description="Helical" evidence="10">
    <location>
        <begin position="121"/>
        <end position="142"/>
    </location>
</feature>
<dbReference type="PANTHER" id="PTHR11003:SF337">
    <property type="entry name" value="POTASSIUM CHANNEL DOMAIN-CONTAINING PROTEIN"/>
    <property type="match status" value="1"/>
</dbReference>
<comment type="subcellular location">
    <subcellularLocation>
        <location evidence="1">Membrane</location>
        <topology evidence="1">Multi-pass membrane protein</topology>
    </subcellularLocation>
</comment>
<feature type="region of interest" description="Disordered" evidence="9">
    <location>
        <begin position="655"/>
        <end position="686"/>
    </location>
</feature>
<proteinExistence type="inferred from homology"/>
<evidence type="ECO:0000256" key="7">
    <source>
        <dbReference type="ARBA" id="ARBA00023303"/>
    </source>
</evidence>
<keyword evidence="2 8" id="KW-0813">Transport</keyword>
<feature type="region of interest" description="Disordered" evidence="9">
    <location>
        <begin position="389"/>
        <end position="457"/>
    </location>
</feature>
<name>A0A914Z3W1_9BILA</name>
<evidence type="ECO:0000256" key="4">
    <source>
        <dbReference type="ARBA" id="ARBA00022989"/>
    </source>
</evidence>
<evidence type="ECO:0000313" key="13">
    <source>
        <dbReference type="WBParaSite" id="PSU_v2.g7389.t1"/>
    </source>
</evidence>
<dbReference type="GO" id="GO:0022841">
    <property type="term" value="F:potassium ion leak channel activity"/>
    <property type="evidence" value="ECO:0007669"/>
    <property type="project" value="TreeGrafter"/>
</dbReference>
<dbReference type="SUPFAM" id="SSF81324">
    <property type="entry name" value="Voltage-gated potassium channels"/>
    <property type="match status" value="2"/>
</dbReference>
<feature type="transmembrane region" description="Helical" evidence="10">
    <location>
        <begin position="551"/>
        <end position="571"/>
    </location>
</feature>
<keyword evidence="4 10" id="KW-1133">Transmembrane helix</keyword>
<dbReference type="GO" id="GO:0015271">
    <property type="term" value="F:outward rectifier potassium channel activity"/>
    <property type="evidence" value="ECO:0007669"/>
    <property type="project" value="TreeGrafter"/>
</dbReference>
<feature type="domain" description="Potassium channel" evidence="11">
    <location>
        <begin position="118"/>
        <end position="175"/>
    </location>
</feature>
<evidence type="ECO:0000256" key="6">
    <source>
        <dbReference type="ARBA" id="ARBA00023136"/>
    </source>
</evidence>
<feature type="compositionally biased region" description="Acidic residues" evidence="9">
    <location>
        <begin position="657"/>
        <end position="678"/>
    </location>
</feature>
<dbReference type="PANTHER" id="PTHR11003">
    <property type="entry name" value="POTASSIUM CHANNEL, SUBFAMILY K"/>
    <property type="match status" value="1"/>
</dbReference>
<dbReference type="AlphaFoldDB" id="A0A914Z3W1"/>
<feature type="transmembrane region" description="Helical" evidence="10">
    <location>
        <begin position="612"/>
        <end position="633"/>
    </location>
</feature>
<dbReference type="InterPro" id="IPR013099">
    <property type="entry name" value="K_chnl_dom"/>
</dbReference>
<feature type="domain" description="Potassium channel" evidence="11">
    <location>
        <begin position="559"/>
        <end position="635"/>
    </location>
</feature>
<dbReference type="InterPro" id="IPR003280">
    <property type="entry name" value="2pore_dom_K_chnl"/>
</dbReference>
<dbReference type="WBParaSite" id="PSU_v2.g7389.t1">
    <property type="protein sequence ID" value="PSU_v2.g7389.t1"/>
    <property type="gene ID" value="PSU_v2.g7389"/>
</dbReference>
<keyword evidence="6 10" id="KW-0472">Membrane</keyword>
<dbReference type="PRINTS" id="PR01333">
    <property type="entry name" value="2POREKCHANEL"/>
</dbReference>
<keyword evidence="7 8" id="KW-0407">Ion channel</keyword>
<evidence type="ECO:0000256" key="8">
    <source>
        <dbReference type="RuleBase" id="RU003857"/>
    </source>
</evidence>
<feature type="transmembrane region" description="Helical" evidence="10">
    <location>
        <begin position="20"/>
        <end position="44"/>
    </location>
</feature>
<keyword evidence="5 8" id="KW-0406">Ion transport</keyword>
<keyword evidence="12" id="KW-1185">Reference proteome</keyword>
<feature type="transmembrane region" description="Helical" evidence="10">
    <location>
        <begin position="154"/>
        <end position="172"/>
    </location>
</feature>
<dbReference type="GO" id="GO:0030322">
    <property type="term" value="P:stabilization of membrane potential"/>
    <property type="evidence" value="ECO:0007669"/>
    <property type="project" value="TreeGrafter"/>
</dbReference>
<evidence type="ECO:0000256" key="2">
    <source>
        <dbReference type="ARBA" id="ARBA00022448"/>
    </source>
</evidence>
<evidence type="ECO:0000256" key="3">
    <source>
        <dbReference type="ARBA" id="ARBA00022692"/>
    </source>
</evidence>
<dbReference type="Pfam" id="PF07885">
    <property type="entry name" value="Ion_trans_2"/>
    <property type="match status" value="2"/>
</dbReference>
<evidence type="ECO:0000259" key="11">
    <source>
        <dbReference type="Pfam" id="PF07885"/>
    </source>
</evidence>
<feature type="transmembrane region" description="Helical" evidence="10">
    <location>
        <begin position="178"/>
        <end position="193"/>
    </location>
</feature>
<evidence type="ECO:0000313" key="12">
    <source>
        <dbReference type="Proteomes" id="UP000887577"/>
    </source>
</evidence>
<feature type="compositionally biased region" description="Polar residues" evidence="9">
    <location>
        <begin position="389"/>
        <end position="404"/>
    </location>
</feature>
<keyword evidence="3 8" id="KW-0812">Transmembrane</keyword>
<evidence type="ECO:0000256" key="10">
    <source>
        <dbReference type="SAM" id="Phobius"/>
    </source>
</evidence>